<evidence type="ECO:0000313" key="1">
    <source>
        <dbReference type="EMBL" id="TYG94512.1"/>
    </source>
</evidence>
<evidence type="ECO:0000313" key="2">
    <source>
        <dbReference type="Proteomes" id="UP000323506"/>
    </source>
</evidence>
<proteinExistence type="predicted"/>
<keyword evidence="2" id="KW-1185">Reference proteome</keyword>
<reference evidence="1 2" key="1">
    <citation type="submission" date="2019-06" db="EMBL/GenBank/DDBJ databases">
        <title>WGS assembly of Gossypium darwinii.</title>
        <authorList>
            <person name="Chen Z.J."/>
            <person name="Sreedasyam A."/>
            <person name="Ando A."/>
            <person name="Song Q."/>
            <person name="De L."/>
            <person name="Hulse-Kemp A."/>
            <person name="Ding M."/>
            <person name="Ye W."/>
            <person name="Kirkbride R."/>
            <person name="Jenkins J."/>
            <person name="Plott C."/>
            <person name="Lovell J."/>
            <person name="Lin Y.-M."/>
            <person name="Vaughn R."/>
            <person name="Liu B."/>
            <person name="Li W."/>
            <person name="Simpson S."/>
            <person name="Scheffler B."/>
            <person name="Saski C."/>
            <person name="Grover C."/>
            <person name="Hu G."/>
            <person name="Conover J."/>
            <person name="Carlson J."/>
            <person name="Shu S."/>
            <person name="Boston L."/>
            <person name="Williams M."/>
            <person name="Peterson D."/>
            <person name="Mcgee K."/>
            <person name="Jones D."/>
            <person name="Wendel J."/>
            <person name="Stelly D."/>
            <person name="Grimwood J."/>
            <person name="Schmutz J."/>
        </authorList>
    </citation>
    <scope>NUCLEOTIDE SEQUENCE [LARGE SCALE GENOMIC DNA]</scope>
    <source>
        <strain evidence="1">1808015.09</strain>
    </source>
</reference>
<dbReference type="AlphaFoldDB" id="A0A5D2EMZ8"/>
<dbReference type="EMBL" id="CM017698">
    <property type="protein sequence ID" value="TYG94512.1"/>
    <property type="molecule type" value="Genomic_DNA"/>
</dbReference>
<sequence length="45" mass="5012">MDLDGLNLYHVKSHLQELLELGDSVGTQSRGLTQELISLLPVSKY</sequence>
<dbReference type="Proteomes" id="UP000323506">
    <property type="component" value="Chromosome A11"/>
</dbReference>
<organism evidence="1 2">
    <name type="scientific">Gossypium darwinii</name>
    <name type="common">Darwin's cotton</name>
    <name type="synonym">Gossypium barbadense var. darwinii</name>
    <dbReference type="NCBI Taxonomy" id="34276"/>
    <lineage>
        <taxon>Eukaryota</taxon>
        <taxon>Viridiplantae</taxon>
        <taxon>Streptophyta</taxon>
        <taxon>Embryophyta</taxon>
        <taxon>Tracheophyta</taxon>
        <taxon>Spermatophyta</taxon>
        <taxon>Magnoliopsida</taxon>
        <taxon>eudicotyledons</taxon>
        <taxon>Gunneridae</taxon>
        <taxon>Pentapetalae</taxon>
        <taxon>rosids</taxon>
        <taxon>malvids</taxon>
        <taxon>Malvales</taxon>
        <taxon>Malvaceae</taxon>
        <taxon>Malvoideae</taxon>
        <taxon>Gossypium</taxon>
    </lineage>
</organism>
<name>A0A5D2EMZ8_GOSDA</name>
<accession>A0A5D2EMZ8</accession>
<gene>
    <name evidence="1" type="ORF">ES288_A11G194000v1</name>
</gene>
<protein>
    <submittedName>
        <fullName evidence="1">Uncharacterized protein</fullName>
    </submittedName>
</protein>